<dbReference type="PROSITE" id="PS51186">
    <property type="entry name" value="GNAT"/>
    <property type="match status" value="1"/>
</dbReference>
<reference evidence="3 4" key="1">
    <citation type="submission" date="2020-08" db="EMBL/GenBank/DDBJ databases">
        <title>Sequencing the genomes of 1000 actinobacteria strains.</title>
        <authorList>
            <person name="Klenk H.-P."/>
        </authorList>
    </citation>
    <scope>NUCLEOTIDE SEQUENCE [LARGE SCALE GENOMIC DNA]</scope>
    <source>
        <strain evidence="3 4">DSM 43023</strain>
    </source>
</reference>
<accession>A0A7W7RVD0</accession>
<dbReference type="GO" id="GO:0016747">
    <property type="term" value="F:acyltransferase activity, transferring groups other than amino-acyl groups"/>
    <property type="evidence" value="ECO:0007669"/>
    <property type="project" value="InterPro"/>
</dbReference>
<proteinExistence type="predicted"/>
<evidence type="ECO:0000313" key="4">
    <source>
        <dbReference type="Proteomes" id="UP000534286"/>
    </source>
</evidence>
<gene>
    <name evidence="3" type="ORF">FHR32_002533</name>
</gene>
<dbReference type="Gene3D" id="3.40.630.30">
    <property type="match status" value="1"/>
</dbReference>
<dbReference type="Pfam" id="PF13302">
    <property type="entry name" value="Acetyltransf_3"/>
    <property type="match status" value="1"/>
</dbReference>
<dbReference type="AlphaFoldDB" id="A0A7W7RVD0"/>
<feature type="domain" description="N-acetyltransferase" evidence="2">
    <location>
        <begin position="10"/>
        <end position="178"/>
    </location>
</feature>
<sequence length="222" mass="24857">MHILLETDRLTLRRFTETDEDNLVELNGDPEVMRFLTGGRPTPRDEIRNTVLPSFLGYYERPGGFGFWAAVERSTGRFLGWFHLRPRREDGEIELGYRLNRSAWGRGYATEGSRALIDKGFTELGVERVVAETMAVNLGSRRVMEKSGLTLVRAFHQDWPDAIAGSEHGEVEYALTRADWEARRRGTAVAPPAPSAEGPNGDVRAARRLPGASPRYGARRSG</sequence>
<dbReference type="EMBL" id="JACHJU010000001">
    <property type="protein sequence ID" value="MBB4938228.1"/>
    <property type="molecule type" value="Genomic_DNA"/>
</dbReference>
<keyword evidence="3" id="KW-0808">Transferase</keyword>
<dbReference type="InterPro" id="IPR000182">
    <property type="entry name" value="GNAT_dom"/>
</dbReference>
<dbReference type="InterPro" id="IPR016181">
    <property type="entry name" value="Acyl_CoA_acyltransferase"/>
</dbReference>
<dbReference type="PANTHER" id="PTHR43792">
    <property type="entry name" value="GNAT FAMILY, PUTATIVE (AFU_ORTHOLOGUE AFUA_3G00765)-RELATED-RELATED"/>
    <property type="match status" value="1"/>
</dbReference>
<feature type="region of interest" description="Disordered" evidence="1">
    <location>
        <begin position="184"/>
        <end position="222"/>
    </location>
</feature>
<evidence type="ECO:0000256" key="1">
    <source>
        <dbReference type="SAM" id="MobiDB-lite"/>
    </source>
</evidence>
<name>A0A7W7RVD0_9ACTN</name>
<dbReference type="RefSeq" id="WP_184754447.1">
    <property type="nucleotide sequence ID" value="NZ_BAABEK010000022.1"/>
</dbReference>
<evidence type="ECO:0000313" key="3">
    <source>
        <dbReference type="EMBL" id="MBB4938228.1"/>
    </source>
</evidence>
<comment type="caution">
    <text evidence="3">The sequence shown here is derived from an EMBL/GenBank/DDBJ whole genome shotgun (WGS) entry which is preliminary data.</text>
</comment>
<protein>
    <submittedName>
        <fullName evidence="3">RimJ/RimL family protein N-acetyltransferase</fullName>
    </submittedName>
</protein>
<evidence type="ECO:0000259" key="2">
    <source>
        <dbReference type="PROSITE" id="PS51186"/>
    </source>
</evidence>
<dbReference type="Proteomes" id="UP000534286">
    <property type="component" value="Unassembled WGS sequence"/>
</dbReference>
<organism evidence="3 4">
    <name type="scientific">Streptosporangium album</name>
    <dbReference type="NCBI Taxonomy" id="47479"/>
    <lineage>
        <taxon>Bacteria</taxon>
        <taxon>Bacillati</taxon>
        <taxon>Actinomycetota</taxon>
        <taxon>Actinomycetes</taxon>
        <taxon>Streptosporangiales</taxon>
        <taxon>Streptosporangiaceae</taxon>
        <taxon>Streptosporangium</taxon>
    </lineage>
</organism>
<keyword evidence="4" id="KW-1185">Reference proteome</keyword>
<dbReference type="SUPFAM" id="SSF55729">
    <property type="entry name" value="Acyl-CoA N-acyltransferases (Nat)"/>
    <property type="match status" value="1"/>
</dbReference>
<dbReference type="PANTHER" id="PTHR43792:SF1">
    <property type="entry name" value="N-ACETYLTRANSFERASE DOMAIN-CONTAINING PROTEIN"/>
    <property type="match status" value="1"/>
</dbReference>
<dbReference type="InterPro" id="IPR051531">
    <property type="entry name" value="N-acetyltransferase"/>
</dbReference>